<dbReference type="Proteomes" id="UP000028194">
    <property type="component" value="Chromosome"/>
</dbReference>
<reference evidence="1 2" key="1">
    <citation type="journal article" date="2014" name="PLoS ONE">
        <title>Genome Sequence of Candidatus Nitrososphaera evergladensis from Group I.1b Enriched from Everglades Soil Reveals Novel Genomic Features of the Ammonia-Oxidizing Archaea.</title>
        <authorList>
            <person name="Zhalnina K.V."/>
            <person name="Dias R."/>
            <person name="Leonard M.T."/>
            <person name="Dorr de Quadros P."/>
            <person name="Camargo F.A."/>
            <person name="Drew J.C."/>
            <person name="Farmerie W.G."/>
            <person name="Daroub S.H."/>
            <person name="Triplett E.W."/>
        </authorList>
    </citation>
    <scope>NUCLEOTIDE SEQUENCE [LARGE SCALE GENOMIC DNA]</scope>
    <source>
        <strain evidence="1 2">SR1</strain>
    </source>
</reference>
<dbReference type="RefSeq" id="WP_148700154.1">
    <property type="nucleotide sequence ID" value="NZ_CP007174.1"/>
</dbReference>
<dbReference type="eggNOG" id="arCOG10525">
    <property type="taxonomic scope" value="Archaea"/>
</dbReference>
<name>A0A075MVP1_9ARCH</name>
<keyword evidence="2" id="KW-1185">Reference proteome</keyword>
<dbReference type="HOGENOM" id="CLU_2490609_0_0_2"/>
<organism evidence="1 2">
    <name type="scientific">Candidatus Nitrososphaera evergladensis SR1</name>
    <dbReference type="NCBI Taxonomy" id="1459636"/>
    <lineage>
        <taxon>Archaea</taxon>
        <taxon>Nitrososphaerota</taxon>
        <taxon>Nitrososphaeria</taxon>
        <taxon>Nitrososphaerales</taxon>
        <taxon>Nitrososphaeraceae</taxon>
        <taxon>Nitrososphaera</taxon>
    </lineage>
</organism>
<protein>
    <submittedName>
        <fullName evidence="1">4-hydroxy-3-methylbut-2-en-1-yl diphosphate synthase</fullName>
    </submittedName>
</protein>
<dbReference type="GeneID" id="41597103"/>
<sequence>MDPRVKKAVAAKIDEAISNADEVYRIQSKLGIAGGADFAFGIAIGRIYNSFHYQTRRILGRNATAAEFSEFLSLLSSRTPEIRRAFSK</sequence>
<dbReference type="STRING" id="1459636.NTE_01300"/>
<gene>
    <name evidence="1" type="ORF">NTE_01300</name>
</gene>
<dbReference type="AlphaFoldDB" id="A0A075MVP1"/>
<evidence type="ECO:0000313" key="2">
    <source>
        <dbReference type="Proteomes" id="UP000028194"/>
    </source>
</evidence>
<proteinExistence type="predicted"/>
<evidence type="ECO:0000313" key="1">
    <source>
        <dbReference type="EMBL" id="AIF83369.1"/>
    </source>
</evidence>
<dbReference type="OrthoDB" id="12053at2157"/>
<dbReference type="EMBL" id="CP007174">
    <property type="protein sequence ID" value="AIF83369.1"/>
    <property type="molecule type" value="Genomic_DNA"/>
</dbReference>
<accession>A0A075MVP1</accession>
<dbReference type="KEGG" id="nev:NTE_01300"/>